<feature type="region of interest" description="Disordered" evidence="4">
    <location>
        <begin position="227"/>
        <end position="255"/>
    </location>
</feature>
<dbReference type="SMART" id="SM00421">
    <property type="entry name" value="HTH_LUXR"/>
    <property type="match status" value="1"/>
</dbReference>
<organism evidence="7 8">
    <name type="scientific">Adlercreutzia hattorii</name>
    <dbReference type="NCBI Taxonomy" id="2707299"/>
    <lineage>
        <taxon>Bacteria</taxon>
        <taxon>Bacillati</taxon>
        <taxon>Actinomycetota</taxon>
        <taxon>Coriobacteriia</taxon>
        <taxon>Eggerthellales</taxon>
        <taxon>Eggerthellaceae</taxon>
        <taxon>Adlercreutzia</taxon>
    </lineage>
</organism>
<dbReference type="GO" id="GO:0003677">
    <property type="term" value="F:DNA binding"/>
    <property type="evidence" value="ECO:0007669"/>
    <property type="project" value="UniProtKB-KW"/>
</dbReference>
<dbReference type="InterPro" id="IPR000792">
    <property type="entry name" value="Tscrpt_reg_LuxR_C"/>
</dbReference>
<feature type="transmembrane region" description="Helical" evidence="5">
    <location>
        <begin position="352"/>
        <end position="376"/>
    </location>
</feature>
<evidence type="ECO:0000256" key="3">
    <source>
        <dbReference type="ARBA" id="ARBA00023163"/>
    </source>
</evidence>
<dbReference type="KEGG" id="ahat:ADCFC_08560"/>
<name>A0A6F8SKL6_9ACTN</name>
<dbReference type="PRINTS" id="PR00038">
    <property type="entry name" value="HTHLUXR"/>
</dbReference>
<feature type="transmembrane region" description="Helical" evidence="5">
    <location>
        <begin position="29"/>
        <end position="47"/>
    </location>
</feature>
<evidence type="ECO:0000256" key="5">
    <source>
        <dbReference type="SAM" id="Phobius"/>
    </source>
</evidence>
<keyword evidence="5" id="KW-0472">Membrane</keyword>
<dbReference type="InterPro" id="IPR036388">
    <property type="entry name" value="WH-like_DNA-bd_sf"/>
</dbReference>
<evidence type="ECO:0000313" key="8">
    <source>
        <dbReference type="Proteomes" id="UP000501727"/>
    </source>
</evidence>
<dbReference type="AlphaFoldDB" id="A0A6F8SKL6"/>
<proteinExistence type="predicted"/>
<dbReference type="Gene3D" id="1.10.10.10">
    <property type="entry name" value="Winged helix-like DNA-binding domain superfamily/Winged helix DNA-binding domain"/>
    <property type="match status" value="1"/>
</dbReference>
<reference evidence="8" key="1">
    <citation type="journal article" date="2020" name="Microbiol. Resour. Announc.">
        <title>Complete Genome Sequence of Adlercreutzia sp. Strain 8CFCBH1, a Potent Producer of Equol, Isolated from Healthy Japanese Feces.</title>
        <authorList>
            <person name="Ogata Y."/>
            <person name="Sakamoto M."/>
            <person name="Ohkuma M."/>
            <person name="Hattori M."/>
            <person name="Suda W."/>
        </authorList>
    </citation>
    <scope>NUCLEOTIDE SEQUENCE [LARGE SCALE GENOMIC DNA]</scope>
    <source>
        <strain evidence="8">8CFCBH1</strain>
    </source>
</reference>
<dbReference type="PANTHER" id="PTHR44688">
    <property type="entry name" value="DNA-BINDING TRANSCRIPTIONAL ACTIVATOR DEVR_DOSR"/>
    <property type="match status" value="1"/>
</dbReference>
<dbReference type="PANTHER" id="PTHR44688:SF16">
    <property type="entry name" value="DNA-BINDING TRANSCRIPTIONAL ACTIVATOR DEVR_DOSR"/>
    <property type="match status" value="1"/>
</dbReference>
<accession>A0A6F8SKL6</accession>
<evidence type="ECO:0000256" key="2">
    <source>
        <dbReference type="ARBA" id="ARBA00023125"/>
    </source>
</evidence>
<keyword evidence="5" id="KW-0812">Transmembrane</keyword>
<protein>
    <recommendedName>
        <fullName evidence="6">HTH luxR-type domain-containing protein</fullName>
    </recommendedName>
</protein>
<keyword evidence="5" id="KW-1133">Transmembrane helix</keyword>
<gene>
    <name evidence="7" type="ORF">ADCFC_07350</name>
</gene>
<evidence type="ECO:0000313" key="7">
    <source>
        <dbReference type="EMBL" id="BCA88237.1"/>
    </source>
</evidence>
<keyword evidence="3" id="KW-0804">Transcription</keyword>
<feature type="transmembrane region" description="Helical" evidence="5">
    <location>
        <begin position="418"/>
        <end position="437"/>
    </location>
</feature>
<feature type="transmembrane region" description="Helical" evidence="5">
    <location>
        <begin position="263"/>
        <end position="284"/>
    </location>
</feature>
<feature type="transmembrane region" description="Helical" evidence="5">
    <location>
        <begin position="388"/>
        <end position="406"/>
    </location>
</feature>
<feature type="transmembrane region" description="Helical" evidence="5">
    <location>
        <begin position="296"/>
        <end position="317"/>
    </location>
</feature>
<evidence type="ECO:0000256" key="4">
    <source>
        <dbReference type="SAM" id="MobiDB-lite"/>
    </source>
</evidence>
<keyword evidence="8" id="KW-1185">Reference proteome</keyword>
<feature type="transmembrane region" description="Helical" evidence="5">
    <location>
        <begin position="329"/>
        <end position="346"/>
    </location>
</feature>
<feature type="transmembrane region" description="Helical" evidence="5">
    <location>
        <begin position="101"/>
        <end position="120"/>
    </location>
</feature>
<sequence>MRGVGLRNVDEAGKTTARALRTFEGAPKGYWWIVGALVALASAAMLLHESGSWMLDLAPLWGASVNIRAFSCDAHSLGLVFGYAVTQINGRKFARLVGDGLFWLIFFIAQVGNVLLFYGCLTVLDAPFAIVAVQFVGAASGAWFFVAASQVACMVGPALFMGTIVAVVALTTLIVQGLFSMLEATSPLLVSELLHLGLVVAAGLCLVKAMAPGSCFPESYRRSFAPIRTREDGGGETTEEKRGSASSDRRPDDLAPSRRRAPLCVRLFVIVGSYGIVFGFLHVIPLALPLGVVARVASFLVGAVVALALFIVTLRRGRPVDVSLIWNRFYRFVFPVVCVAALLGPLTNSSEFLPALIMQACALYYFDALLAMACSVIGQAINAAPSQVFGRAFLIRSIGFLLGNLVGSTVYERVVLDAAAFSVIGTAVFVLLVLVTFNMNSEKYAKTVWGLLPHEDPRGRYERTRDERCAALADQFGLTEREAEVLRLLARNKRPREISDVLVVSVATVRSHVHAIYTKTGVHSAAELVKLVECPQDKN</sequence>
<feature type="transmembrane region" description="Helical" evidence="5">
    <location>
        <begin position="193"/>
        <end position="211"/>
    </location>
</feature>
<evidence type="ECO:0000259" key="6">
    <source>
        <dbReference type="PROSITE" id="PS50043"/>
    </source>
</evidence>
<dbReference type="Proteomes" id="UP000501727">
    <property type="component" value="Chromosome"/>
</dbReference>
<keyword evidence="2" id="KW-0238">DNA-binding</keyword>
<feature type="transmembrane region" description="Helical" evidence="5">
    <location>
        <begin position="126"/>
        <end position="146"/>
    </location>
</feature>
<keyword evidence="1" id="KW-0805">Transcription regulation</keyword>
<feature type="compositionally biased region" description="Basic and acidic residues" evidence="4">
    <location>
        <begin position="228"/>
        <end position="255"/>
    </location>
</feature>
<evidence type="ECO:0000256" key="1">
    <source>
        <dbReference type="ARBA" id="ARBA00023015"/>
    </source>
</evidence>
<dbReference type="GO" id="GO:0006355">
    <property type="term" value="P:regulation of DNA-templated transcription"/>
    <property type="evidence" value="ECO:0007669"/>
    <property type="project" value="InterPro"/>
</dbReference>
<feature type="domain" description="HTH luxR-type" evidence="6">
    <location>
        <begin position="471"/>
        <end position="536"/>
    </location>
</feature>
<dbReference type="InterPro" id="IPR016032">
    <property type="entry name" value="Sig_transdc_resp-reg_C-effctor"/>
</dbReference>
<dbReference type="EMBL" id="AP022829">
    <property type="protein sequence ID" value="BCA88237.1"/>
    <property type="molecule type" value="Genomic_DNA"/>
</dbReference>
<dbReference type="SUPFAM" id="SSF46894">
    <property type="entry name" value="C-terminal effector domain of the bipartite response regulators"/>
    <property type="match status" value="1"/>
</dbReference>
<feature type="transmembrane region" description="Helical" evidence="5">
    <location>
        <begin position="158"/>
        <end position="181"/>
    </location>
</feature>
<dbReference type="PROSITE" id="PS50043">
    <property type="entry name" value="HTH_LUXR_2"/>
    <property type="match status" value="1"/>
</dbReference>
<dbReference type="CDD" id="cd06170">
    <property type="entry name" value="LuxR_C_like"/>
    <property type="match status" value="1"/>
</dbReference>
<dbReference type="Pfam" id="PF00196">
    <property type="entry name" value="GerE"/>
    <property type="match status" value="1"/>
</dbReference>
<reference evidence="8" key="2">
    <citation type="submission" date="2020-03" db="EMBL/GenBank/DDBJ databases">
        <title>Complete Genome Sequence of Adlercreutzia sp. strain 8CFCBH1 Producing Equol, Isolated from Healthy Japanese Feces.</title>
        <authorList>
            <person name="Ogata Y."/>
            <person name="Sakamoto M."/>
            <person name="Ohkuma M."/>
            <person name="Hattori M."/>
            <person name="Suda W."/>
        </authorList>
    </citation>
    <scope>NUCLEOTIDE SEQUENCE [LARGE SCALE GENOMIC DNA]</scope>
    <source>
        <strain evidence="8">8CFCBH1</strain>
    </source>
</reference>